<evidence type="ECO:0000256" key="1">
    <source>
        <dbReference type="SAM" id="MobiDB-lite"/>
    </source>
</evidence>
<accession>A0A7J7YXL2</accession>
<dbReference type="AlphaFoldDB" id="A0A7J7YXL2"/>
<evidence type="ECO:0000313" key="2">
    <source>
        <dbReference type="EMBL" id="KAF6366535.1"/>
    </source>
</evidence>
<feature type="region of interest" description="Disordered" evidence="1">
    <location>
        <begin position="20"/>
        <end position="42"/>
    </location>
</feature>
<feature type="compositionally biased region" description="Polar residues" evidence="1">
    <location>
        <begin position="26"/>
        <end position="36"/>
    </location>
</feature>
<organism evidence="2 3">
    <name type="scientific">Pipistrellus kuhlii</name>
    <name type="common">Kuhl's pipistrelle</name>
    <dbReference type="NCBI Taxonomy" id="59472"/>
    <lineage>
        <taxon>Eukaryota</taxon>
        <taxon>Metazoa</taxon>
        <taxon>Chordata</taxon>
        <taxon>Craniata</taxon>
        <taxon>Vertebrata</taxon>
        <taxon>Euteleostomi</taxon>
        <taxon>Mammalia</taxon>
        <taxon>Eutheria</taxon>
        <taxon>Laurasiatheria</taxon>
        <taxon>Chiroptera</taxon>
        <taxon>Yangochiroptera</taxon>
        <taxon>Vespertilionidae</taxon>
        <taxon>Pipistrellus</taxon>
    </lineage>
</organism>
<reference evidence="2 3" key="1">
    <citation type="journal article" date="2020" name="Nature">
        <title>Six reference-quality genomes reveal evolution of bat adaptations.</title>
        <authorList>
            <person name="Jebb D."/>
            <person name="Huang Z."/>
            <person name="Pippel M."/>
            <person name="Hughes G.M."/>
            <person name="Lavrichenko K."/>
            <person name="Devanna P."/>
            <person name="Winkler S."/>
            <person name="Jermiin L.S."/>
            <person name="Skirmuntt E.C."/>
            <person name="Katzourakis A."/>
            <person name="Burkitt-Gray L."/>
            <person name="Ray D.A."/>
            <person name="Sullivan K.A.M."/>
            <person name="Roscito J.G."/>
            <person name="Kirilenko B.M."/>
            <person name="Davalos L.M."/>
            <person name="Corthals A.P."/>
            <person name="Power M.L."/>
            <person name="Jones G."/>
            <person name="Ransome R.D."/>
            <person name="Dechmann D.K.N."/>
            <person name="Locatelli A.G."/>
            <person name="Puechmaille S.J."/>
            <person name="Fedrigo O."/>
            <person name="Jarvis E.D."/>
            <person name="Hiller M."/>
            <person name="Vernes S.C."/>
            <person name="Myers E.W."/>
            <person name="Teeling E.C."/>
        </authorList>
    </citation>
    <scope>NUCLEOTIDE SEQUENCE [LARGE SCALE GENOMIC DNA]</scope>
    <source>
        <strain evidence="2">MPipKuh1</strain>
        <tissue evidence="2">Flight muscle</tissue>
    </source>
</reference>
<protein>
    <submittedName>
        <fullName evidence="2">Uncharacterized protein</fullName>
    </submittedName>
</protein>
<gene>
    <name evidence="2" type="ORF">mPipKuh1_009937</name>
</gene>
<dbReference type="Proteomes" id="UP000558488">
    <property type="component" value="Unassembled WGS sequence"/>
</dbReference>
<keyword evidence="3" id="KW-1185">Reference proteome</keyword>
<comment type="caution">
    <text evidence="2">The sequence shown here is derived from an EMBL/GenBank/DDBJ whole genome shotgun (WGS) entry which is preliminary data.</text>
</comment>
<evidence type="ECO:0000313" key="3">
    <source>
        <dbReference type="Proteomes" id="UP000558488"/>
    </source>
</evidence>
<dbReference type="EMBL" id="JACAGB010000004">
    <property type="protein sequence ID" value="KAF6366535.1"/>
    <property type="molecule type" value="Genomic_DNA"/>
</dbReference>
<proteinExistence type="predicted"/>
<name>A0A7J7YXL2_PIPKU</name>
<sequence>MEGATCACLCGREVTTESEHSPGYKQLQSKTANDTSDGPHEALQQITRIRHPRPLHRVACLIHYVSGFIQIVLGTVSPTFCFLNCLNKYNSHLPIFVCSQNCANIMTINFKIFSSSQKEKPSVIPLCPTGLGSN</sequence>